<dbReference type="GeneID" id="28866103"/>
<dbReference type="Proteomes" id="UP000092177">
    <property type="component" value="Chromosome 5"/>
</dbReference>
<protein>
    <submittedName>
        <fullName evidence="4">SH3 domain-containing protein</fullName>
    </submittedName>
</protein>
<feature type="compositionally biased region" description="Polar residues" evidence="2">
    <location>
        <begin position="289"/>
        <end position="299"/>
    </location>
</feature>
<dbReference type="InterPro" id="IPR001452">
    <property type="entry name" value="SH3_domain"/>
</dbReference>
<proteinExistence type="predicted"/>
<gene>
    <name evidence="4" type="ORF">CH63R_07021</name>
</gene>
<dbReference type="SUPFAM" id="SSF50044">
    <property type="entry name" value="SH3-domain"/>
    <property type="match status" value="2"/>
</dbReference>
<dbReference type="OrthoDB" id="5243589at2759"/>
<dbReference type="KEGG" id="chig:CH63R_07021"/>
<dbReference type="VEuPathDB" id="FungiDB:CH63R_07021"/>
<comment type="caution">
    <text evidence="4">The sequence shown here is derived from an EMBL/GenBank/DDBJ whole genome shotgun (WGS) entry which is preliminary data.</text>
</comment>
<dbReference type="Pfam" id="PF07653">
    <property type="entry name" value="SH3_2"/>
    <property type="match status" value="1"/>
</dbReference>
<organism evidence="4 5">
    <name type="scientific">Colletotrichum higginsianum (strain IMI 349063)</name>
    <name type="common">Crucifer anthracnose fungus</name>
    <dbReference type="NCBI Taxonomy" id="759273"/>
    <lineage>
        <taxon>Eukaryota</taxon>
        <taxon>Fungi</taxon>
        <taxon>Dikarya</taxon>
        <taxon>Ascomycota</taxon>
        <taxon>Pezizomycotina</taxon>
        <taxon>Sordariomycetes</taxon>
        <taxon>Hypocreomycetidae</taxon>
        <taxon>Glomerellales</taxon>
        <taxon>Glomerellaceae</taxon>
        <taxon>Colletotrichum</taxon>
        <taxon>Colletotrichum destructivum species complex</taxon>
    </lineage>
</organism>
<evidence type="ECO:0000259" key="3">
    <source>
        <dbReference type="Pfam" id="PF07653"/>
    </source>
</evidence>
<accession>A0A1B7Y895</accession>
<reference evidence="5" key="1">
    <citation type="journal article" date="2017" name="BMC Genomics">
        <title>Gapless genome assembly of Colletotrichum higginsianum reveals chromosome structure and association of transposable elements with secondary metabolite gene clusters.</title>
        <authorList>
            <person name="Dallery J.-F."/>
            <person name="Lapalu N."/>
            <person name="Zampounis A."/>
            <person name="Pigne S."/>
            <person name="Luyten I."/>
            <person name="Amselem J."/>
            <person name="Wittenberg A.H.J."/>
            <person name="Zhou S."/>
            <person name="de Queiroz M.V."/>
            <person name="Robin G.P."/>
            <person name="Auger A."/>
            <person name="Hainaut M."/>
            <person name="Henrissat B."/>
            <person name="Kim K.-T."/>
            <person name="Lee Y.-H."/>
            <person name="Lespinet O."/>
            <person name="Schwartz D.C."/>
            <person name="Thon M.R."/>
            <person name="O'Connell R.J."/>
        </authorList>
    </citation>
    <scope>NUCLEOTIDE SEQUENCE [LARGE SCALE GENOMIC DNA]</scope>
    <source>
        <strain evidence="5">IMI 349063</strain>
    </source>
</reference>
<evidence type="ECO:0000313" key="5">
    <source>
        <dbReference type="Proteomes" id="UP000092177"/>
    </source>
</evidence>
<dbReference type="Gene3D" id="2.30.30.40">
    <property type="entry name" value="SH3 Domains"/>
    <property type="match status" value="1"/>
</dbReference>
<dbReference type="InterPro" id="IPR036028">
    <property type="entry name" value="SH3-like_dom_sf"/>
</dbReference>
<feature type="compositionally biased region" description="Polar residues" evidence="2">
    <location>
        <begin position="310"/>
        <end position="320"/>
    </location>
</feature>
<evidence type="ECO:0000256" key="2">
    <source>
        <dbReference type="SAM" id="MobiDB-lite"/>
    </source>
</evidence>
<keyword evidence="5" id="KW-1185">Reference proteome</keyword>
<dbReference type="EMBL" id="LTAN01000005">
    <property type="protein sequence ID" value="OBR08256.1"/>
    <property type="molecule type" value="Genomic_DNA"/>
</dbReference>
<feature type="domain" description="SH3" evidence="3">
    <location>
        <begin position="234"/>
        <end position="280"/>
    </location>
</feature>
<dbReference type="AlphaFoldDB" id="A0A1B7Y895"/>
<evidence type="ECO:0000256" key="1">
    <source>
        <dbReference type="ARBA" id="ARBA00022443"/>
    </source>
</evidence>
<feature type="region of interest" description="Disordered" evidence="2">
    <location>
        <begin position="283"/>
        <end position="320"/>
    </location>
</feature>
<keyword evidence="1" id="KW-0728">SH3 domain</keyword>
<sequence length="320" mass="35552">MVTVSTHLLNSSSLPVSGFLTSKPARANFLKFGLLYRMRFLIKSHIPARTTSEIRYACLFCIRSGHTVHEGDATVFPSADQLLKHLARHPQPLPAVPGVTVLYGQVDKDHHQIEDYDIHFPSPPAPSPFPKIDTFAQFPVATASKSHVQRWGETLARPDDSTDVLKFFVGAKIVGVEFPEKWGGKWCVGWHDGVRGAFPAKHVEIEGPKQNEISFQATSAVSLTTRWKWDPPDSSRTGWLTFNKGETIKNVGWLYQDHWCWSGTNSKGKFGIFPQSHVNPNSLKEGAISSATKRPQTSGPMRLFSRRRPSSTASSMSGDT</sequence>
<dbReference type="RefSeq" id="XP_018156774.1">
    <property type="nucleotide sequence ID" value="XM_018301996.1"/>
</dbReference>
<evidence type="ECO:0000313" key="4">
    <source>
        <dbReference type="EMBL" id="OBR08256.1"/>
    </source>
</evidence>
<name>A0A1B7Y895_COLHI</name>